<keyword evidence="1" id="KW-0732">Signal</keyword>
<feature type="chain" id="PRO_5018095354" evidence="1">
    <location>
        <begin position="23"/>
        <end position="61"/>
    </location>
</feature>
<organism evidence="2 3">
    <name type="scientific">Choiromyces venosus 120613-1</name>
    <dbReference type="NCBI Taxonomy" id="1336337"/>
    <lineage>
        <taxon>Eukaryota</taxon>
        <taxon>Fungi</taxon>
        <taxon>Dikarya</taxon>
        <taxon>Ascomycota</taxon>
        <taxon>Pezizomycotina</taxon>
        <taxon>Pezizomycetes</taxon>
        <taxon>Pezizales</taxon>
        <taxon>Tuberaceae</taxon>
        <taxon>Choiromyces</taxon>
    </lineage>
</organism>
<dbReference type="EMBL" id="ML120394">
    <property type="protein sequence ID" value="RPA98651.1"/>
    <property type="molecule type" value="Genomic_DNA"/>
</dbReference>
<accession>A0A3N4JPD0</accession>
<keyword evidence="3" id="KW-1185">Reference proteome</keyword>
<dbReference type="Proteomes" id="UP000276215">
    <property type="component" value="Unassembled WGS sequence"/>
</dbReference>
<protein>
    <submittedName>
        <fullName evidence="2">Uncharacterized protein</fullName>
    </submittedName>
</protein>
<gene>
    <name evidence="2" type="ORF">L873DRAFT_1808013</name>
</gene>
<sequence length="61" mass="6873">MVSKYSTLLYSVLSIIPSMALTNNPTVPPFSQTFSKTFLHRIPHLLTSEIIAQNSQLVLWP</sequence>
<evidence type="ECO:0000256" key="1">
    <source>
        <dbReference type="SAM" id="SignalP"/>
    </source>
</evidence>
<evidence type="ECO:0000313" key="2">
    <source>
        <dbReference type="EMBL" id="RPA98651.1"/>
    </source>
</evidence>
<evidence type="ECO:0000313" key="3">
    <source>
        <dbReference type="Proteomes" id="UP000276215"/>
    </source>
</evidence>
<feature type="signal peptide" evidence="1">
    <location>
        <begin position="1"/>
        <end position="22"/>
    </location>
</feature>
<dbReference type="AlphaFoldDB" id="A0A3N4JPD0"/>
<proteinExistence type="predicted"/>
<name>A0A3N4JPD0_9PEZI</name>
<reference evidence="2 3" key="1">
    <citation type="journal article" date="2018" name="Nat. Ecol. Evol.">
        <title>Pezizomycetes genomes reveal the molecular basis of ectomycorrhizal truffle lifestyle.</title>
        <authorList>
            <person name="Murat C."/>
            <person name="Payen T."/>
            <person name="Noel B."/>
            <person name="Kuo A."/>
            <person name="Morin E."/>
            <person name="Chen J."/>
            <person name="Kohler A."/>
            <person name="Krizsan K."/>
            <person name="Balestrini R."/>
            <person name="Da Silva C."/>
            <person name="Montanini B."/>
            <person name="Hainaut M."/>
            <person name="Levati E."/>
            <person name="Barry K.W."/>
            <person name="Belfiori B."/>
            <person name="Cichocki N."/>
            <person name="Clum A."/>
            <person name="Dockter R.B."/>
            <person name="Fauchery L."/>
            <person name="Guy J."/>
            <person name="Iotti M."/>
            <person name="Le Tacon F."/>
            <person name="Lindquist E.A."/>
            <person name="Lipzen A."/>
            <person name="Malagnac F."/>
            <person name="Mello A."/>
            <person name="Molinier V."/>
            <person name="Miyauchi S."/>
            <person name="Poulain J."/>
            <person name="Riccioni C."/>
            <person name="Rubini A."/>
            <person name="Sitrit Y."/>
            <person name="Splivallo R."/>
            <person name="Traeger S."/>
            <person name="Wang M."/>
            <person name="Zifcakova L."/>
            <person name="Wipf D."/>
            <person name="Zambonelli A."/>
            <person name="Paolocci F."/>
            <person name="Nowrousian M."/>
            <person name="Ottonello S."/>
            <person name="Baldrian P."/>
            <person name="Spatafora J.W."/>
            <person name="Henrissat B."/>
            <person name="Nagy L.G."/>
            <person name="Aury J.M."/>
            <person name="Wincker P."/>
            <person name="Grigoriev I.V."/>
            <person name="Bonfante P."/>
            <person name="Martin F.M."/>
        </authorList>
    </citation>
    <scope>NUCLEOTIDE SEQUENCE [LARGE SCALE GENOMIC DNA]</scope>
    <source>
        <strain evidence="2 3">120613-1</strain>
    </source>
</reference>